<dbReference type="InterPro" id="IPR000639">
    <property type="entry name" value="Epox_hydrolase-like"/>
</dbReference>
<keyword evidence="1" id="KW-0378">Hydrolase</keyword>
<evidence type="ECO:0000259" key="2">
    <source>
        <dbReference type="Pfam" id="PF00561"/>
    </source>
</evidence>
<protein>
    <recommendedName>
        <fullName evidence="2">AB hydrolase-1 domain-containing protein</fullName>
    </recommendedName>
</protein>
<comment type="caution">
    <text evidence="3">The sequence shown here is derived from an EMBL/GenBank/DDBJ whole genome shotgun (WGS) entry which is preliminary data.</text>
</comment>
<reference evidence="3" key="1">
    <citation type="submission" date="2014-06" db="EMBL/GenBank/DDBJ databases">
        <title>Key roles for freshwater Actinobacteria revealed by deep metagenomic sequencing.</title>
        <authorList>
            <person name="Ghai R."/>
            <person name="Mizuno C.M."/>
            <person name="Picazo A."/>
            <person name="Camacho A."/>
            <person name="Rodriguez-Valera F."/>
        </authorList>
    </citation>
    <scope>NUCLEOTIDE SEQUENCE</scope>
</reference>
<dbReference type="EMBL" id="JNSL01000007">
    <property type="protein sequence ID" value="KGA21379.1"/>
    <property type="molecule type" value="Genomic_DNA"/>
</dbReference>
<gene>
    <name evidence="3" type="ORF">GM51_2130</name>
</gene>
<dbReference type="InterPro" id="IPR000073">
    <property type="entry name" value="AB_hydrolase_1"/>
</dbReference>
<dbReference type="PRINTS" id="PR00412">
    <property type="entry name" value="EPOXHYDRLASE"/>
</dbReference>
<name>A0A094QGF1_9ZZZZ</name>
<proteinExistence type="predicted"/>
<accession>A0A094QGF1</accession>
<dbReference type="PANTHER" id="PTHR43329">
    <property type="entry name" value="EPOXIDE HYDROLASE"/>
    <property type="match status" value="1"/>
</dbReference>
<organism evidence="3">
    <name type="scientific">freshwater metagenome</name>
    <dbReference type="NCBI Taxonomy" id="449393"/>
    <lineage>
        <taxon>unclassified sequences</taxon>
        <taxon>metagenomes</taxon>
        <taxon>ecological metagenomes</taxon>
    </lineage>
</organism>
<dbReference type="InterPro" id="IPR029058">
    <property type="entry name" value="AB_hydrolase_fold"/>
</dbReference>
<dbReference type="Gene3D" id="3.40.50.1820">
    <property type="entry name" value="alpha/beta hydrolase"/>
    <property type="match status" value="1"/>
</dbReference>
<dbReference type="GO" id="GO:0016787">
    <property type="term" value="F:hydrolase activity"/>
    <property type="evidence" value="ECO:0007669"/>
    <property type="project" value="UniProtKB-KW"/>
</dbReference>
<dbReference type="Pfam" id="PF00561">
    <property type="entry name" value="Abhydrolase_1"/>
    <property type="match status" value="1"/>
</dbReference>
<dbReference type="SUPFAM" id="SSF53474">
    <property type="entry name" value="alpha/beta-Hydrolases"/>
    <property type="match status" value="1"/>
</dbReference>
<sequence length="328" mass="36521">MPYSVRQRTASVNGVELVVNESGDVGAPLIVLAHGFPETAHSWRHQMIPLAEAGYHVIAPDQRGYGHSSAPRNVDAYGTAHLAADLLGLAEQAGHDKAIYVGHDWGALLLWDLCRLHPDRVRAGVAASVPFTNWPMAPIDLMQARYGDRYFYILYFQRPNEAEQELDRDVADTMAKVLWGASSAAVSDPLFFTTSELPAMADTTFLTGRASPPPLPWSWLTQEEFDTYVHEFSYSGFFGPVSWYRNMNTNYENTHRIPVDQLAMPTYFITGEHDPVNLLNPTAIEYMSQTLPNFKGGSVIPNTGHWVQQESPAAFNEALFTFLNSLDA</sequence>
<feature type="domain" description="AB hydrolase-1" evidence="2">
    <location>
        <begin position="28"/>
        <end position="311"/>
    </location>
</feature>
<dbReference type="AlphaFoldDB" id="A0A094QGF1"/>
<evidence type="ECO:0000256" key="1">
    <source>
        <dbReference type="ARBA" id="ARBA00022801"/>
    </source>
</evidence>
<evidence type="ECO:0000313" key="3">
    <source>
        <dbReference type="EMBL" id="KGA21379.1"/>
    </source>
</evidence>